<dbReference type="PANTHER" id="PTHR11119">
    <property type="entry name" value="XANTHINE-URACIL / VITAMIN C PERMEASE FAMILY MEMBER"/>
    <property type="match status" value="1"/>
</dbReference>
<reference evidence="2 3" key="1">
    <citation type="submission" date="2024-01" db="EMBL/GenBank/DDBJ databases">
        <title>The genomes of 5 underutilized Papilionoideae crops provide insights into root nodulation and disease resistanc.</title>
        <authorList>
            <person name="Jiang F."/>
        </authorList>
    </citation>
    <scope>NUCLEOTIDE SEQUENCE [LARGE SCALE GENOMIC DNA]</scope>
    <source>
        <strain evidence="2">DUOXIRENSHENG_FW03</strain>
        <tissue evidence="2">Leaves</tissue>
    </source>
</reference>
<protein>
    <submittedName>
        <fullName evidence="2">Uncharacterized protein</fullName>
    </submittedName>
</protein>
<organism evidence="2 3">
    <name type="scientific">Psophocarpus tetragonolobus</name>
    <name type="common">Winged bean</name>
    <name type="synonym">Dolichos tetragonolobus</name>
    <dbReference type="NCBI Taxonomy" id="3891"/>
    <lineage>
        <taxon>Eukaryota</taxon>
        <taxon>Viridiplantae</taxon>
        <taxon>Streptophyta</taxon>
        <taxon>Embryophyta</taxon>
        <taxon>Tracheophyta</taxon>
        <taxon>Spermatophyta</taxon>
        <taxon>Magnoliopsida</taxon>
        <taxon>eudicotyledons</taxon>
        <taxon>Gunneridae</taxon>
        <taxon>Pentapetalae</taxon>
        <taxon>rosids</taxon>
        <taxon>fabids</taxon>
        <taxon>Fabales</taxon>
        <taxon>Fabaceae</taxon>
        <taxon>Papilionoideae</taxon>
        <taxon>50 kb inversion clade</taxon>
        <taxon>NPAAA clade</taxon>
        <taxon>indigoferoid/millettioid clade</taxon>
        <taxon>Phaseoleae</taxon>
        <taxon>Psophocarpus</taxon>
    </lineage>
</organism>
<proteinExistence type="inferred from homology"/>
<gene>
    <name evidence="2" type="ORF">VNO78_19248</name>
</gene>
<name>A0AAN9XG47_PSOTE</name>
<dbReference type="EMBL" id="JAYMYS010000005">
    <property type="protein sequence ID" value="KAK7390984.1"/>
    <property type="molecule type" value="Genomic_DNA"/>
</dbReference>
<evidence type="ECO:0000313" key="2">
    <source>
        <dbReference type="EMBL" id="KAK7390984.1"/>
    </source>
</evidence>
<comment type="similarity">
    <text evidence="1">Belongs to the nucleobase:cation symporter-2 (NCS2) (TC 2.A.40) family.</text>
</comment>
<evidence type="ECO:0000256" key="1">
    <source>
        <dbReference type="ARBA" id="ARBA00008821"/>
    </source>
</evidence>
<dbReference type="AlphaFoldDB" id="A0AAN9XG47"/>
<evidence type="ECO:0000313" key="3">
    <source>
        <dbReference type="Proteomes" id="UP001386955"/>
    </source>
</evidence>
<keyword evidence="3" id="KW-1185">Reference proteome</keyword>
<dbReference type="Proteomes" id="UP001386955">
    <property type="component" value="Unassembled WGS sequence"/>
</dbReference>
<comment type="caution">
    <text evidence="2">The sequence shown here is derived from an EMBL/GenBank/DDBJ whole genome shotgun (WGS) entry which is preliminary data.</text>
</comment>
<accession>A0AAN9XG47</accession>
<sequence length="116" mass="13447">MFILGVSICMGLSIPQYFNKLLSGHGPVHTSSTAFNNTVQVIFSSQTTVAVIVAYFLDLIRDSGRHWWEKFRKEFYSLPLSLSKPFPSQYEIYLFQDNLFLKAPTQIDERLMKYNI</sequence>